<proteinExistence type="predicted"/>
<evidence type="ECO:0000256" key="1">
    <source>
        <dbReference type="SAM" id="SignalP"/>
    </source>
</evidence>
<feature type="signal peptide" evidence="1">
    <location>
        <begin position="1"/>
        <end position="21"/>
    </location>
</feature>
<dbReference type="EMBL" id="BONQ01000204">
    <property type="protein sequence ID" value="GIG52943.1"/>
    <property type="molecule type" value="Genomic_DNA"/>
</dbReference>
<accession>A0A919Q209</accession>
<keyword evidence="3" id="KW-1185">Reference proteome</keyword>
<evidence type="ECO:0000313" key="2">
    <source>
        <dbReference type="EMBL" id="GIG52943.1"/>
    </source>
</evidence>
<feature type="chain" id="PRO_5039410060" evidence="1">
    <location>
        <begin position="22"/>
        <end position="56"/>
    </location>
</feature>
<reference evidence="2" key="1">
    <citation type="submission" date="2021-01" db="EMBL/GenBank/DDBJ databases">
        <title>Whole genome shotgun sequence of Dactylosporangium siamense NBRC 106093.</title>
        <authorList>
            <person name="Komaki H."/>
            <person name="Tamura T."/>
        </authorList>
    </citation>
    <scope>NUCLEOTIDE SEQUENCE</scope>
    <source>
        <strain evidence="2">NBRC 106093</strain>
    </source>
</reference>
<evidence type="ECO:0000313" key="3">
    <source>
        <dbReference type="Proteomes" id="UP000660611"/>
    </source>
</evidence>
<gene>
    <name evidence="2" type="ORF">Dsi01nite_109840</name>
</gene>
<protein>
    <submittedName>
        <fullName evidence="2">Uncharacterized protein</fullName>
    </submittedName>
</protein>
<comment type="caution">
    <text evidence="2">The sequence shown here is derived from an EMBL/GenBank/DDBJ whole genome shotgun (WGS) entry which is preliminary data.</text>
</comment>
<dbReference type="Proteomes" id="UP000660611">
    <property type="component" value="Unassembled WGS sequence"/>
</dbReference>
<keyword evidence="1" id="KW-0732">Signal</keyword>
<sequence length="56" mass="5528">MELLSCMRSLCKAAAALAAVAAMVIGSVPSPVQGDPGAQVLALGESTQDDPDEGGQ</sequence>
<dbReference type="AlphaFoldDB" id="A0A919Q209"/>
<organism evidence="2 3">
    <name type="scientific">Dactylosporangium siamense</name>
    <dbReference type="NCBI Taxonomy" id="685454"/>
    <lineage>
        <taxon>Bacteria</taxon>
        <taxon>Bacillati</taxon>
        <taxon>Actinomycetota</taxon>
        <taxon>Actinomycetes</taxon>
        <taxon>Micromonosporales</taxon>
        <taxon>Micromonosporaceae</taxon>
        <taxon>Dactylosporangium</taxon>
    </lineage>
</organism>
<name>A0A919Q209_9ACTN</name>